<dbReference type="STRING" id="1244869.H261_06831"/>
<comment type="catalytic activity">
    <reaction evidence="1 10">
        <text>1-(2-carboxyphenylamino)-1-deoxy-D-ribulose 5-phosphate + H(+) = (1S,2R)-1-C-(indol-3-yl)glycerol 3-phosphate + CO2 + H2O</text>
        <dbReference type="Rhea" id="RHEA:23476"/>
        <dbReference type="ChEBI" id="CHEBI:15377"/>
        <dbReference type="ChEBI" id="CHEBI:15378"/>
        <dbReference type="ChEBI" id="CHEBI:16526"/>
        <dbReference type="ChEBI" id="CHEBI:58613"/>
        <dbReference type="ChEBI" id="CHEBI:58866"/>
        <dbReference type="EC" id="4.1.1.48"/>
    </reaction>
</comment>
<name>M2ZTP8_9PROT</name>
<keyword evidence="9 10" id="KW-0456">Lyase</keyword>
<dbReference type="PROSITE" id="PS00614">
    <property type="entry name" value="IGPS"/>
    <property type="match status" value="1"/>
</dbReference>
<dbReference type="NCBIfam" id="NF001370">
    <property type="entry name" value="PRK00278.1-2"/>
    <property type="match status" value="1"/>
</dbReference>
<dbReference type="NCBIfam" id="NF001377">
    <property type="entry name" value="PRK00278.2-4"/>
    <property type="match status" value="1"/>
</dbReference>
<dbReference type="PATRIC" id="fig|1244869.3.peg.1375"/>
<dbReference type="OrthoDB" id="9804217at2"/>
<dbReference type="Proteomes" id="UP000011744">
    <property type="component" value="Unassembled WGS sequence"/>
</dbReference>
<evidence type="ECO:0000256" key="9">
    <source>
        <dbReference type="ARBA" id="ARBA00023239"/>
    </source>
</evidence>
<dbReference type="PANTHER" id="PTHR22854:SF2">
    <property type="entry name" value="INDOLE-3-GLYCEROL-PHOSPHATE SYNTHASE"/>
    <property type="match status" value="1"/>
</dbReference>
<evidence type="ECO:0000256" key="8">
    <source>
        <dbReference type="ARBA" id="ARBA00023141"/>
    </source>
</evidence>
<comment type="caution">
    <text evidence="12">The sequence shown here is derived from an EMBL/GenBank/DDBJ whole genome shotgun (WGS) entry which is preliminary data.</text>
</comment>
<dbReference type="InterPro" id="IPR001468">
    <property type="entry name" value="Indole-3-GlycerolPSynthase_CS"/>
</dbReference>
<evidence type="ECO:0000256" key="2">
    <source>
        <dbReference type="ARBA" id="ARBA00004696"/>
    </source>
</evidence>
<dbReference type="GO" id="GO:0004425">
    <property type="term" value="F:indole-3-glycerol-phosphate synthase activity"/>
    <property type="evidence" value="ECO:0007669"/>
    <property type="project" value="UniProtKB-UniRule"/>
</dbReference>
<keyword evidence="5 10" id="KW-0028">Amino-acid biosynthesis</keyword>
<dbReference type="InterPro" id="IPR045186">
    <property type="entry name" value="Indole-3-glycerol_P_synth"/>
</dbReference>
<comment type="similarity">
    <text evidence="10">Belongs to the TrpC family.</text>
</comment>
<evidence type="ECO:0000256" key="5">
    <source>
        <dbReference type="ARBA" id="ARBA00022605"/>
    </source>
</evidence>
<accession>M2ZTP8</accession>
<dbReference type="PANTHER" id="PTHR22854">
    <property type="entry name" value="TRYPTOPHAN BIOSYNTHESIS PROTEIN"/>
    <property type="match status" value="1"/>
</dbReference>
<evidence type="ECO:0000256" key="7">
    <source>
        <dbReference type="ARBA" id="ARBA00022822"/>
    </source>
</evidence>
<dbReference type="SUPFAM" id="SSF51366">
    <property type="entry name" value="Ribulose-phoshate binding barrel"/>
    <property type="match status" value="1"/>
</dbReference>
<dbReference type="InterPro" id="IPR013798">
    <property type="entry name" value="Indole-3-glycerol_P_synth_dom"/>
</dbReference>
<dbReference type="UniPathway" id="UPA00035">
    <property type="reaction ID" value="UER00043"/>
</dbReference>
<dbReference type="CDD" id="cd00331">
    <property type="entry name" value="IGPS"/>
    <property type="match status" value="1"/>
</dbReference>
<evidence type="ECO:0000256" key="10">
    <source>
        <dbReference type="HAMAP-Rule" id="MF_00134"/>
    </source>
</evidence>
<evidence type="ECO:0000259" key="11">
    <source>
        <dbReference type="Pfam" id="PF00218"/>
    </source>
</evidence>
<dbReference type="eggNOG" id="COG0134">
    <property type="taxonomic scope" value="Bacteria"/>
</dbReference>
<dbReference type="AlphaFoldDB" id="M2ZTP8"/>
<organism evidence="12 13">
    <name type="scientific">Paramagnetospirillum caucaseum</name>
    <dbReference type="NCBI Taxonomy" id="1244869"/>
    <lineage>
        <taxon>Bacteria</taxon>
        <taxon>Pseudomonadati</taxon>
        <taxon>Pseudomonadota</taxon>
        <taxon>Alphaproteobacteria</taxon>
        <taxon>Rhodospirillales</taxon>
        <taxon>Magnetospirillaceae</taxon>
        <taxon>Paramagnetospirillum</taxon>
    </lineage>
</organism>
<proteinExistence type="inferred from homology"/>
<evidence type="ECO:0000256" key="4">
    <source>
        <dbReference type="ARBA" id="ARBA00018080"/>
    </source>
</evidence>
<reference evidence="12 13" key="1">
    <citation type="journal article" date="2014" name="Genome Announc.">
        <title>Draft Genome Sequence of Magnetospirillum sp. Strain SO-1, a Freshwater Magnetotactic Bacterium Isolated from the Ol'khovka River, Russia.</title>
        <authorList>
            <person name="Grouzdev D.S."/>
            <person name="Dziuba M.V."/>
            <person name="Sukhacheva M.S."/>
            <person name="Mardanov A.V."/>
            <person name="Beletskiy A.V."/>
            <person name="Kuznetsov B.B."/>
            <person name="Skryabin K.G."/>
        </authorList>
    </citation>
    <scope>NUCLEOTIDE SEQUENCE [LARGE SCALE GENOMIC DNA]</scope>
    <source>
        <strain evidence="12 13">SO-1</strain>
    </source>
</reference>
<comment type="pathway">
    <text evidence="2 10">Amino-acid biosynthesis; L-tryptophan biosynthesis; L-tryptophan from chorismate: step 4/5.</text>
</comment>
<evidence type="ECO:0000256" key="6">
    <source>
        <dbReference type="ARBA" id="ARBA00022793"/>
    </source>
</evidence>
<dbReference type="HAMAP" id="MF_00134_B">
    <property type="entry name" value="IGPS_B"/>
    <property type="match status" value="1"/>
</dbReference>
<evidence type="ECO:0000313" key="12">
    <source>
        <dbReference type="EMBL" id="EME70752.1"/>
    </source>
</evidence>
<dbReference type="Pfam" id="PF00218">
    <property type="entry name" value="IGPS"/>
    <property type="match status" value="1"/>
</dbReference>
<keyword evidence="6 10" id="KW-0210">Decarboxylase</keyword>
<protein>
    <recommendedName>
        <fullName evidence="4 10">Indole-3-glycerol phosphate synthase</fullName>
        <shortName evidence="10">IGPS</shortName>
        <ecNumber evidence="3 10">4.1.1.48</ecNumber>
    </recommendedName>
</protein>
<evidence type="ECO:0000256" key="1">
    <source>
        <dbReference type="ARBA" id="ARBA00001633"/>
    </source>
</evidence>
<keyword evidence="13" id="KW-1185">Reference proteome</keyword>
<dbReference type="EC" id="4.1.1.48" evidence="3 10"/>
<dbReference type="EMBL" id="AONQ01000013">
    <property type="protein sequence ID" value="EME70752.1"/>
    <property type="molecule type" value="Genomic_DNA"/>
</dbReference>
<gene>
    <name evidence="10" type="primary">trpC</name>
    <name evidence="12" type="ORF">H261_06831</name>
</gene>
<sequence>MNATATATVLDRICAEKRKQVAEQKSRRPIQELLKRAQDQAPPRGFAASLDRKVAELGWGLITEIKKASPSAGIIRPDFKPELLARAYQRGGAACLSVLTDQKFFQGTDADLGAARSACDIPVLRKDFMVDPYQIVEARALGADCILLIVASLTDAELGQMEDIALGYGMDVLIEVHDEAELERALKLKSPLIGINNRDLKIMKTDLATTERLVPLIPEGKIIVSESGLEGPGDLRRMAAIGVKRFLIGEALMRRPDVEQAVKVLLAGAGKVE</sequence>
<dbReference type="InterPro" id="IPR011060">
    <property type="entry name" value="RibuloseP-bd_barrel"/>
</dbReference>
<dbReference type="NCBIfam" id="NF001373">
    <property type="entry name" value="PRK00278.1-6"/>
    <property type="match status" value="1"/>
</dbReference>
<dbReference type="RefSeq" id="WP_008615704.1">
    <property type="nucleotide sequence ID" value="NZ_AONQ01000013.1"/>
</dbReference>
<evidence type="ECO:0000313" key="13">
    <source>
        <dbReference type="Proteomes" id="UP000011744"/>
    </source>
</evidence>
<keyword evidence="7 10" id="KW-0822">Tryptophan biosynthesis</keyword>
<dbReference type="FunFam" id="3.20.20.70:FF:000024">
    <property type="entry name" value="Indole-3-glycerol phosphate synthase"/>
    <property type="match status" value="1"/>
</dbReference>
<dbReference type="GO" id="GO:0004640">
    <property type="term" value="F:phosphoribosylanthranilate isomerase activity"/>
    <property type="evidence" value="ECO:0007669"/>
    <property type="project" value="TreeGrafter"/>
</dbReference>
<keyword evidence="8 10" id="KW-0057">Aromatic amino acid biosynthesis</keyword>
<dbReference type="GO" id="GO:0000162">
    <property type="term" value="P:L-tryptophan biosynthetic process"/>
    <property type="evidence" value="ECO:0007669"/>
    <property type="project" value="UniProtKB-UniRule"/>
</dbReference>
<dbReference type="Gene3D" id="3.20.20.70">
    <property type="entry name" value="Aldolase class I"/>
    <property type="match status" value="1"/>
</dbReference>
<dbReference type="InterPro" id="IPR013785">
    <property type="entry name" value="Aldolase_TIM"/>
</dbReference>
<evidence type="ECO:0000256" key="3">
    <source>
        <dbReference type="ARBA" id="ARBA00012362"/>
    </source>
</evidence>
<feature type="domain" description="Indole-3-glycerol phosphate synthase" evidence="11">
    <location>
        <begin position="10"/>
        <end position="264"/>
    </location>
</feature>